<dbReference type="Gene3D" id="1.10.357.10">
    <property type="entry name" value="Tetracycline Repressor, domain 2"/>
    <property type="match status" value="1"/>
</dbReference>
<evidence type="ECO:0000259" key="6">
    <source>
        <dbReference type="PROSITE" id="PS50977"/>
    </source>
</evidence>
<gene>
    <name evidence="7" type="ORF">DFJ75_3443</name>
</gene>
<dbReference type="PANTHER" id="PTHR30055">
    <property type="entry name" value="HTH-TYPE TRANSCRIPTIONAL REGULATOR RUTR"/>
    <property type="match status" value="1"/>
</dbReference>
<dbReference type="AlphaFoldDB" id="A0A495K5M3"/>
<evidence type="ECO:0000313" key="8">
    <source>
        <dbReference type="Proteomes" id="UP000274762"/>
    </source>
</evidence>
<sequence length="192" mass="21402">MPKLVDHVERRRAIIAAAWRIIADRGIDGINMRDLATEAGYTNGALSHYFSGKDEILRTAFDFVIESTNERIERSIDRRHGRKALRRMCFEIMPLTDEAKLEARIAVSLWQRAITDPQMVTVNNTAVAAWKVRLAELWRDAIAAGELPDRDVEVGVEALMTMMIGLQVTAALSPDGMTRKAQLALLDSVLGG</sequence>
<dbReference type="RefSeq" id="WP_245969100.1">
    <property type="nucleotide sequence ID" value="NZ_CBCRXS010000008.1"/>
</dbReference>
<reference evidence="7 8" key="1">
    <citation type="submission" date="2018-10" db="EMBL/GenBank/DDBJ databases">
        <title>Sequencing the genomes of 1000 actinobacteria strains.</title>
        <authorList>
            <person name="Klenk H.-P."/>
        </authorList>
    </citation>
    <scope>NUCLEOTIDE SEQUENCE [LARGE SCALE GENOMIC DNA]</scope>
    <source>
        <strain evidence="7 8">DSM 44343</strain>
    </source>
</reference>
<evidence type="ECO:0000256" key="3">
    <source>
        <dbReference type="ARBA" id="ARBA00023125"/>
    </source>
</evidence>
<feature type="DNA-binding region" description="H-T-H motif" evidence="5">
    <location>
        <begin position="31"/>
        <end position="50"/>
    </location>
</feature>
<dbReference type="GO" id="GO:0003700">
    <property type="term" value="F:DNA-binding transcription factor activity"/>
    <property type="evidence" value="ECO:0007669"/>
    <property type="project" value="TreeGrafter"/>
</dbReference>
<evidence type="ECO:0000256" key="5">
    <source>
        <dbReference type="PROSITE-ProRule" id="PRU00335"/>
    </source>
</evidence>
<dbReference type="Proteomes" id="UP000274762">
    <property type="component" value="Unassembled WGS sequence"/>
</dbReference>
<dbReference type="GO" id="GO:0000976">
    <property type="term" value="F:transcription cis-regulatory region binding"/>
    <property type="evidence" value="ECO:0007669"/>
    <property type="project" value="TreeGrafter"/>
</dbReference>
<keyword evidence="4" id="KW-0804">Transcription</keyword>
<keyword evidence="2" id="KW-0805">Transcription regulation</keyword>
<dbReference type="InterPro" id="IPR001647">
    <property type="entry name" value="HTH_TetR"/>
</dbReference>
<dbReference type="Pfam" id="PF00440">
    <property type="entry name" value="TetR_N"/>
    <property type="match status" value="1"/>
</dbReference>
<comment type="caution">
    <text evidence="7">The sequence shown here is derived from an EMBL/GenBank/DDBJ whole genome shotgun (WGS) entry which is preliminary data.</text>
</comment>
<accession>A0A495K5M3</accession>
<keyword evidence="3 5" id="KW-0238">DNA-binding</keyword>
<dbReference type="EMBL" id="RBKV01000001">
    <property type="protein sequence ID" value="RKR96590.1"/>
    <property type="molecule type" value="Genomic_DNA"/>
</dbReference>
<dbReference type="InterPro" id="IPR009057">
    <property type="entry name" value="Homeodomain-like_sf"/>
</dbReference>
<proteinExistence type="predicted"/>
<keyword evidence="1" id="KW-0678">Repressor</keyword>
<dbReference type="InterPro" id="IPR039538">
    <property type="entry name" value="BetI_C"/>
</dbReference>
<organism evidence="7 8">
    <name type="scientific">Williamsia marianensis</name>
    <dbReference type="NCBI Taxonomy" id="85044"/>
    <lineage>
        <taxon>Bacteria</taxon>
        <taxon>Bacillati</taxon>
        <taxon>Actinomycetota</taxon>
        <taxon>Actinomycetes</taxon>
        <taxon>Mycobacteriales</taxon>
        <taxon>Nocardiaceae</taxon>
        <taxon>Williamsia</taxon>
    </lineage>
</organism>
<evidence type="ECO:0000256" key="4">
    <source>
        <dbReference type="ARBA" id="ARBA00023163"/>
    </source>
</evidence>
<dbReference type="SUPFAM" id="SSF46689">
    <property type="entry name" value="Homeodomain-like"/>
    <property type="match status" value="1"/>
</dbReference>
<dbReference type="Pfam" id="PF13977">
    <property type="entry name" value="TetR_C_6"/>
    <property type="match status" value="1"/>
</dbReference>
<dbReference type="InterPro" id="IPR050109">
    <property type="entry name" value="HTH-type_TetR-like_transc_reg"/>
</dbReference>
<dbReference type="PANTHER" id="PTHR30055:SF234">
    <property type="entry name" value="HTH-TYPE TRANSCRIPTIONAL REGULATOR BETI"/>
    <property type="match status" value="1"/>
</dbReference>
<evidence type="ECO:0000313" key="7">
    <source>
        <dbReference type="EMBL" id="RKR96590.1"/>
    </source>
</evidence>
<evidence type="ECO:0000256" key="1">
    <source>
        <dbReference type="ARBA" id="ARBA00022491"/>
    </source>
</evidence>
<name>A0A495K5M3_WILMA</name>
<dbReference type="PRINTS" id="PR00455">
    <property type="entry name" value="HTHTETR"/>
</dbReference>
<dbReference type="SUPFAM" id="SSF48498">
    <property type="entry name" value="Tetracyclin repressor-like, C-terminal domain"/>
    <property type="match status" value="1"/>
</dbReference>
<dbReference type="PROSITE" id="PS50977">
    <property type="entry name" value="HTH_TETR_2"/>
    <property type="match status" value="1"/>
</dbReference>
<dbReference type="InterPro" id="IPR036271">
    <property type="entry name" value="Tet_transcr_reg_TetR-rel_C_sf"/>
</dbReference>
<evidence type="ECO:0000256" key="2">
    <source>
        <dbReference type="ARBA" id="ARBA00023015"/>
    </source>
</evidence>
<feature type="domain" description="HTH tetR-type" evidence="6">
    <location>
        <begin position="8"/>
        <end position="68"/>
    </location>
</feature>
<protein>
    <submittedName>
        <fullName evidence="7">TetR family transcriptional regulator</fullName>
    </submittedName>
</protein>